<keyword evidence="8" id="KW-1185">Reference proteome</keyword>
<protein>
    <recommendedName>
        <fullName evidence="6">SWIM-type domain-containing protein</fullName>
    </recommendedName>
</protein>
<evidence type="ECO:0000256" key="5">
    <source>
        <dbReference type="SAM" id="MobiDB-lite"/>
    </source>
</evidence>
<keyword evidence="3" id="KW-0862">Zinc</keyword>
<evidence type="ECO:0000256" key="3">
    <source>
        <dbReference type="ARBA" id="ARBA00022833"/>
    </source>
</evidence>
<dbReference type="InterPro" id="IPR007527">
    <property type="entry name" value="Znf_SWIM"/>
</dbReference>
<evidence type="ECO:0000256" key="4">
    <source>
        <dbReference type="PROSITE-ProRule" id="PRU00325"/>
    </source>
</evidence>
<keyword evidence="2 4" id="KW-0863">Zinc-finger</keyword>
<dbReference type="Proteomes" id="UP001459277">
    <property type="component" value="Unassembled WGS sequence"/>
</dbReference>
<dbReference type="Pfam" id="PF10551">
    <property type="entry name" value="MULE"/>
    <property type="match status" value="1"/>
</dbReference>
<evidence type="ECO:0000313" key="8">
    <source>
        <dbReference type="Proteomes" id="UP001459277"/>
    </source>
</evidence>
<dbReference type="InterPro" id="IPR018289">
    <property type="entry name" value="MULE_transposase_dom"/>
</dbReference>
<organism evidence="7 8">
    <name type="scientific">Lithocarpus litseifolius</name>
    <dbReference type="NCBI Taxonomy" id="425828"/>
    <lineage>
        <taxon>Eukaryota</taxon>
        <taxon>Viridiplantae</taxon>
        <taxon>Streptophyta</taxon>
        <taxon>Embryophyta</taxon>
        <taxon>Tracheophyta</taxon>
        <taxon>Spermatophyta</taxon>
        <taxon>Magnoliopsida</taxon>
        <taxon>eudicotyledons</taxon>
        <taxon>Gunneridae</taxon>
        <taxon>Pentapetalae</taxon>
        <taxon>rosids</taxon>
        <taxon>fabids</taxon>
        <taxon>Fagales</taxon>
        <taxon>Fagaceae</taxon>
        <taxon>Lithocarpus</taxon>
    </lineage>
</organism>
<name>A0AAW2E8D3_9ROSI</name>
<dbReference type="PANTHER" id="PTHR31973:SF195">
    <property type="entry name" value="MUDR FAMILY TRANSPOSASE"/>
    <property type="match status" value="1"/>
</dbReference>
<proteinExistence type="predicted"/>
<evidence type="ECO:0000259" key="6">
    <source>
        <dbReference type="PROSITE" id="PS50966"/>
    </source>
</evidence>
<keyword evidence="1" id="KW-0479">Metal-binding</keyword>
<dbReference type="SMART" id="SM00575">
    <property type="entry name" value="ZnF_PMZ"/>
    <property type="match status" value="1"/>
</dbReference>
<accession>A0AAW2E8D3</accession>
<dbReference type="PROSITE" id="PS50966">
    <property type="entry name" value="ZF_SWIM"/>
    <property type="match status" value="1"/>
</dbReference>
<dbReference type="GO" id="GO:0008270">
    <property type="term" value="F:zinc ion binding"/>
    <property type="evidence" value="ECO:0007669"/>
    <property type="project" value="UniProtKB-KW"/>
</dbReference>
<dbReference type="AlphaFoldDB" id="A0AAW2E8D3"/>
<feature type="region of interest" description="Disordered" evidence="5">
    <location>
        <begin position="61"/>
        <end position="82"/>
    </location>
</feature>
<dbReference type="EMBL" id="JAZDWU010000001">
    <property type="protein sequence ID" value="KAL0017286.1"/>
    <property type="molecule type" value="Genomic_DNA"/>
</dbReference>
<evidence type="ECO:0000256" key="1">
    <source>
        <dbReference type="ARBA" id="ARBA00022723"/>
    </source>
</evidence>
<feature type="domain" description="SWIM-type" evidence="6">
    <location>
        <begin position="455"/>
        <end position="487"/>
    </location>
</feature>
<comment type="caution">
    <text evidence="7">The sequence shown here is derived from an EMBL/GenBank/DDBJ whole genome shotgun (WGS) entry which is preliminary data.</text>
</comment>
<reference evidence="7 8" key="1">
    <citation type="submission" date="2024-01" db="EMBL/GenBank/DDBJ databases">
        <title>A telomere-to-telomere, gap-free genome of sweet tea (Lithocarpus litseifolius).</title>
        <authorList>
            <person name="Zhou J."/>
        </authorList>
    </citation>
    <scope>NUCLEOTIDE SEQUENCE [LARGE SCALE GENOMIC DNA]</scope>
    <source>
        <strain evidence="7">Zhou-2022a</strain>
        <tissue evidence="7">Leaf</tissue>
    </source>
</reference>
<evidence type="ECO:0000313" key="7">
    <source>
        <dbReference type="EMBL" id="KAL0017286.1"/>
    </source>
</evidence>
<dbReference type="Pfam" id="PF04434">
    <property type="entry name" value="SWIM"/>
    <property type="match status" value="1"/>
</dbReference>
<dbReference type="PANTHER" id="PTHR31973">
    <property type="entry name" value="POLYPROTEIN, PUTATIVE-RELATED"/>
    <property type="match status" value="1"/>
</dbReference>
<gene>
    <name evidence="7" type="ORF">SO802_004355</name>
</gene>
<evidence type="ECO:0000256" key="2">
    <source>
        <dbReference type="ARBA" id="ARBA00022771"/>
    </source>
</evidence>
<dbReference type="InterPro" id="IPR006564">
    <property type="entry name" value="Znf_PMZ"/>
</dbReference>
<sequence length="545" mass="62398">MLGSIHPCKGRGYTNGNEHNQTYLDKAIEMDDTRDVYEEFIDNDGAEDNPDFLDEVEVENNVDASPNPNPNPEWFTSHTWDNIHDPSPSLESGLMCWRPGDEPSKGMLFKNKAAVQHALTMFSIGLNKKFKYTKSDPGRLVVKCTRCMSVASHYKVWDAKQKVVAAIYGDFDESYAELPQFLAALKDADPTTVTQLKCDSRGVLGTCTFNYAFWAFGPCIEGFKHCRPVISIDAMHLYGKYNRKLLIAMAMDANNEVYPLTFAVVESESKETWGWFLACLTRFVTDRTNLCIISDRHSRIKACSDDTTSANRVRKFEATLELIRNVKQVAHRYLEAENKQKWTLAHDGGRRYRAMTTNLSECFNEVLKGARSLPITTMVRFTFFKVNSYFDARRNLTLDQLEAGQEWCKYAMDKFEKNQAKAKDHMVTRMCAQARLYQVDTPGNPLSNGGGQHTHKVDLRGKTCTCRKWQAFKIPCSHVIAICAKYKHDAQQFIDPCYSVTRRYHSYEPVFQPLKDRLAWPEPEETRVVMPNPRLIRNKGRPKST</sequence>